<proteinExistence type="predicted"/>
<accession>A0A509E9X3</accession>
<evidence type="ECO:0000313" key="1">
    <source>
        <dbReference type="EMBL" id="VUD70484.1"/>
    </source>
</evidence>
<evidence type="ECO:0000313" key="2">
    <source>
        <dbReference type="Proteomes" id="UP000410984"/>
    </source>
</evidence>
<protein>
    <submittedName>
        <fullName evidence="1">Uncharacterized protein</fullName>
    </submittedName>
</protein>
<dbReference type="EMBL" id="CABFPH010000009">
    <property type="protein sequence ID" value="VUD70484.1"/>
    <property type="molecule type" value="Genomic_DNA"/>
</dbReference>
<gene>
    <name evidence="1" type="ORF">MET9862_01053</name>
</gene>
<sequence length="33" mass="3508">MGNGHLEPGMAVLTKPFAVETLGVRIRERLGTG</sequence>
<dbReference type="Proteomes" id="UP000410984">
    <property type="component" value="Unassembled WGS sequence"/>
</dbReference>
<organism evidence="1 2">
    <name type="scientific">Methylobacterium symbioticum</name>
    <dbReference type="NCBI Taxonomy" id="2584084"/>
    <lineage>
        <taxon>Bacteria</taxon>
        <taxon>Pseudomonadati</taxon>
        <taxon>Pseudomonadota</taxon>
        <taxon>Alphaproteobacteria</taxon>
        <taxon>Hyphomicrobiales</taxon>
        <taxon>Methylobacteriaceae</taxon>
        <taxon>Methylobacterium</taxon>
    </lineage>
</organism>
<name>A0A509E9X3_9HYPH</name>
<dbReference type="AlphaFoldDB" id="A0A509E9X3"/>
<keyword evidence="2" id="KW-1185">Reference proteome</keyword>
<reference evidence="1 2" key="1">
    <citation type="submission" date="2019-06" db="EMBL/GenBank/DDBJ databases">
        <authorList>
            <person name="Rodrigo-Torres L."/>
            <person name="Arahal R. D."/>
            <person name="Lucena T."/>
        </authorList>
    </citation>
    <scope>NUCLEOTIDE SEQUENCE [LARGE SCALE GENOMIC DNA]</scope>
    <source>
        <strain evidence="1 2">SB0023/3</strain>
    </source>
</reference>